<name>A0A1L9WZ57_ASPA1</name>
<protein>
    <submittedName>
        <fullName evidence="2">Uncharacterized protein</fullName>
    </submittedName>
</protein>
<evidence type="ECO:0000313" key="2">
    <source>
        <dbReference type="EMBL" id="OJK01359.1"/>
    </source>
</evidence>
<dbReference type="GeneID" id="30978699"/>
<gene>
    <name evidence="2" type="ORF">ASPACDRAFT_77132</name>
</gene>
<organism evidence="2 3">
    <name type="scientific">Aspergillus aculeatus (strain ATCC 16872 / CBS 172.66 / WB 5094)</name>
    <dbReference type="NCBI Taxonomy" id="690307"/>
    <lineage>
        <taxon>Eukaryota</taxon>
        <taxon>Fungi</taxon>
        <taxon>Dikarya</taxon>
        <taxon>Ascomycota</taxon>
        <taxon>Pezizomycotina</taxon>
        <taxon>Eurotiomycetes</taxon>
        <taxon>Eurotiomycetidae</taxon>
        <taxon>Eurotiales</taxon>
        <taxon>Aspergillaceae</taxon>
        <taxon>Aspergillus</taxon>
        <taxon>Aspergillus subgen. Circumdati</taxon>
    </lineage>
</organism>
<feature type="compositionally biased region" description="Basic and acidic residues" evidence="1">
    <location>
        <begin position="1"/>
        <end position="17"/>
    </location>
</feature>
<reference evidence="3" key="1">
    <citation type="journal article" date="2017" name="Genome Biol.">
        <title>Comparative genomics reveals high biological diversity and specific adaptations in the industrially and medically important fungal genus Aspergillus.</title>
        <authorList>
            <person name="de Vries R.P."/>
            <person name="Riley R."/>
            <person name="Wiebenga A."/>
            <person name="Aguilar-Osorio G."/>
            <person name="Amillis S."/>
            <person name="Uchima C.A."/>
            <person name="Anderluh G."/>
            <person name="Asadollahi M."/>
            <person name="Askin M."/>
            <person name="Barry K."/>
            <person name="Battaglia E."/>
            <person name="Bayram O."/>
            <person name="Benocci T."/>
            <person name="Braus-Stromeyer S.A."/>
            <person name="Caldana C."/>
            <person name="Canovas D."/>
            <person name="Cerqueira G.C."/>
            <person name="Chen F."/>
            <person name="Chen W."/>
            <person name="Choi C."/>
            <person name="Clum A."/>
            <person name="Dos Santos R.A."/>
            <person name="Damasio A.R."/>
            <person name="Diallinas G."/>
            <person name="Emri T."/>
            <person name="Fekete E."/>
            <person name="Flipphi M."/>
            <person name="Freyberg S."/>
            <person name="Gallo A."/>
            <person name="Gournas C."/>
            <person name="Habgood R."/>
            <person name="Hainaut M."/>
            <person name="Harispe M.L."/>
            <person name="Henrissat B."/>
            <person name="Hilden K.S."/>
            <person name="Hope R."/>
            <person name="Hossain A."/>
            <person name="Karabika E."/>
            <person name="Karaffa L."/>
            <person name="Karanyi Z."/>
            <person name="Krasevec N."/>
            <person name="Kuo A."/>
            <person name="Kusch H."/>
            <person name="LaButti K."/>
            <person name="Lagendijk E.L."/>
            <person name="Lapidus A."/>
            <person name="Levasseur A."/>
            <person name="Lindquist E."/>
            <person name="Lipzen A."/>
            <person name="Logrieco A.F."/>
            <person name="MacCabe A."/>
            <person name="Maekelae M.R."/>
            <person name="Malavazi I."/>
            <person name="Melin P."/>
            <person name="Meyer V."/>
            <person name="Mielnichuk N."/>
            <person name="Miskei M."/>
            <person name="Molnar A.P."/>
            <person name="Mule G."/>
            <person name="Ngan C.Y."/>
            <person name="Orejas M."/>
            <person name="Orosz E."/>
            <person name="Ouedraogo J.P."/>
            <person name="Overkamp K.M."/>
            <person name="Park H.-S."/>
            <person name="Perrone G."/>
            <person name="Piumi F."/>
            <person name="Punt P.J."/>
            <person name="Ram A.F."/>
            <person name="Ramon A."/>
            <person name="Rauscher S."/>
            <person name="Record E."/>
            <person name="Riano-Pachon D.M."/>
            <person name="Robert V."/>
            <person name="Roehrig J."/>
            <person name="Ruller R."/>
            <person name="Salamov A."/>
            <person name="Salih N.S."/>
            <person name="Samson R.A."/>
            <person name="Sandor E."/>
            <person name="Sanguinetti M."/>
            <person name="Schuetze T."/>
            <person name="Sepcic K."/>
            <person name="Shelest E."/>
            <person name="Sherlock G."/>
            <person name="Sophianopoulou V."/>
            <person name="Squina F.M."/>
            <person name="Sun H."/>
            <person name="Susca A."/>
            <person name="Todd R.B."/>
            <person name="Tsang A."/>
            <person name="Unkles S.E."/>
            <person name="van de Wiele N."/>
            <person name="van Rossen-Uffink D."/>
            <person name="Oliveira J.V."/>
            <person name="Vesth T.C."/>
            <person name="Visser J."/>
            <person name="Yu J.-H."/>
            <person name="Zhou M."/>
            <person name="Andersen M.R."/>
            <person name="Archer D.B."/>
            <person name="Baker S.E."/>
            <person name="Benoit I."/>
            <person name="Brakhage A.A."/>
            <person name="Braus G.H."/>
            <person name="Fischer R."/>
            <person name="Frisvad J.C."/>
            <person name="Goldman G.H."/>
            <person name="Houbraken J."/>
            <person name="Oakley B."/>
            <person name="Pocsi I."/>
            <person name="Scazzocchio C."/>
            <person name="Seiboth B."/>
            <person name="vanKuyk P.A."/>
            <person name="Wortman J."/>
            <person name="Dyer P.S."/>
            <person name="Grigoriev I.V."/>
        </authorList>
    </citation>
    <scope>NUCLEOTIDE SEQUENCE [LARGE SCALE GENOMIC DNA]</scope>
    <source>
        <strain evidence="3">ATCC 16872 / CBS 172.66 / WB 5094</strain>
    </source>
</reference>
<feature type="region of interest" description="Disordered" evidence="1">
    <location>
        <begin position="1"/>
        <end position="23"/>
    </location>
</feature>
<dbReference type="EMBL" id="KV878974">
    <property type="protein sequence ID" value="OJK01359.1"/>
    <property type="molecule type" value="Genomic_DNA"/>
</dbReference>
<keyword evidence="3" id="KW-1185">Reference proteome</keyword>
<proteinExistence type="predicted"/>
<dbReference type="OMA" id="NSRAKWA"/>
<evidence type="ECO:0000256" key="1">
    <source>
        <dbReference type="SAM" id="MobiDB-lite"/>
    </source>
</evidence>
<dbReference type="RefSeq" id="XP_020057698.1">
    <property type="nucleotide sequence ID" value="XM_020204885.1"/>
</dbReference>
<dbReference type="Proteomes" id="UP000184546">
    <property type="component" value="Unassembled WGS sequence"/>
</dbReference>
<dbReference type="OrthoDB" id="5153521at2759"/>
<dbReference type="AlphaFoldDB" id="A0A1L9WZ57"/>
<dbReference type="VEuPathDB" id="FungiDB:ASPACDRAFT_77132"/>
<sequence>MSESLLDMRRADKEAKRAHDHKAKWAYGSRRARTVPDPLSSALPPARPAMPITHSMNFTRALRFDRERESNHLASDAKIALRADVREALESGPSDSSGDDVAAPGSVTRIQEELEDKDGSLHDYDVSGQTILSDAVSKAVEKFEIKETEKIIKTYEIISRESETAIGYLADDDDFELVDHVHP</sequence>
<accession>A0A1L9WZ57</accession>
<evidence type="ECO:0000313" key="3">
    <source>
        <dbReference type="Proteomes" id="UP000184546"/>
    </source>
</evidence>